<name>A0A3P9IM96_ORYLA</name>
<evidence type="ECO:0000256" key="2">
    <source>
        <dbReference type="ARBA" id="ARBA00022859"/>
    </source>
</evidence>
<evidence type="ECO:0000313" key="4">
    <source>
        <dbReference type="Ensembl" id="ENSORLP00015021137.1"/>
    </source>
</evidence>
<organism evidence="4 5">
    <name type="scientific">Oryzias latipes</name>
    <name type="common">Japanese rice fish</name>
    <name type="synonym">Japanese killifish</name>
    <dbReference type="NCBI Taxonomy" id="8090"/>
    <lineage>
        <taxon>Eukaryota</taxon>
        <taxon>Metazoa</taxon>
        <taxon>Chordata</taxon>
        <taxon>Craniata</taxon>
        <taxon>Vertebrata</taxon>
        <taxon>Euteleostomi</taxon>
        <taxon>Actinopterygii</taxon>
        <taxon>Neopterygii</taxon>
        <taxon>Teleostei</taxon>
        <taxon>Neoteleostei</taxon>
        <taxon>Acanthomorphata</taxon>
        <taxon>Ovalentaria</taxon>
        <taxon>Atherinomorphae</taxon>
        <taxon>Beloniformes</taxon>
        <taxon>Adrianichthyidae</taxon>
        <taxon>Oryziinae</taxon>
        <taxon>Oryzias</taxon>
    </lineage>
</organism>
<sequence>TPSVCLCCSLSSTVLPDCFKGFCQDVIQHPEISWSFASQSAEMTCSHTRDKGHNQMYWFRQRPGEAMTLVVYTVFGGTPDYGGSPQTKYSSVKETIEEGALTVKDLQPDDAGLYFCAVSKHSDAKRQKG</sequence>
<evidence type="ECO:0000259" key="3">
    <source>
        <dbReference type="PROSITE" id="PS50835"/>
    </source>
</evidence>
<dbReference type="Pfam" id="PF07686">
    <property type="entry name" value="V-set"/>
    <property type="match status" value="1"/>
</dbReference>
<reference evidence="4" key="4">
    <citation type="submission" date="2025-09" db="UniProtKB">
        <authorList>
            <consortium name="Ensembl"/>
        </authorList>
    </citation>
    <scope>IDENTIFICATION</scope>
    <source>
        <strain evidence="4">HSOK</strain>
    </source>
</reference>
<dbReference type="InterPro" id="IPR007110">
    <property type="entry name" value="Ig-like_dom"/>
</dbReference>
<dbReference type="SUPFAM" id="SSF48726">
    <property type="entry name" value="Immunoglobulin"/>
    <property type="match status" value="1"/>
</dbReference>
<dbReference type="Ensembl" id="ENSORLT00015030511.1">
    <property type="protein sequence ID" value="ENSORLP00015021137.1"/>
    <property type="gene ID" value="ENSORLG00015022341.1"/>
</dbReference>
<feature type="domain" description="Ig-like" evidence="3">
    <location>
        <begin position="30"/>
        <end position="129"/>
    </location>
</feature>
<keyword evidence="2" id="KW-0391">Immunity</keyword>
<dbReference type="InterPro" id="IPR036179">
    <property type="entry name" value="Ig-like_dom_sf"/>
</dbReference>
<reference evidence="4 5" key="2">
    <citation type="submission" date="2017-04" db="EMBL/GenBank/DDBJ databases">
        <title>CpG methylation of centromeres and impact of large insertions on vertebrate speciation.</title>
        <authorList>
            <person name="Ichikawa K."/>
            <person name="Yoshimura J."/>
            <person name="Morishita S."/>
        </authorList>
    </citation>
    <scope>NUCLEOTIDE SEQUENCE</scope>
    <source>
        <strain evidence="4 5">HSOK</strain>
    </source>
</reference>
<dbReference type="InterPro" id="IPR013106">
    <property type="entry name" value="Ig_V-set"/>
</dbReference>
<dbReference type="PANTHER" id="PTHR23268">
    <property type="entry name" value="T-CELL RECEPTOR BETA CHAIN"/>
    <property type="match status" value="1"/>
</dbReference>
<dbReference type="InterPro" id="IPR050413">
    <property type="entry name" value="TCR_beta_variable"/>
</dbReference>
<dbReference type="SMART" id="SM00409">
    <property type="entry name" value="IG"/>
    <property type="match status" value="1"/>
</dbReference>
<dbReference type="PROSITE" id="PS50835">
    <property type="entry name" value="IG_LIKE"/>
    <property type="match status" value="1"/>
</dbReference>
<evidence type="ECO:0000256" key="1">
    <source>
        <dbReference type="ARBA" id="ARBA00022729"/>
    </source>
</evidence>
<reference evidence="4" key="3">
    <citation type="submission" date="2025-08" db="UniProtKB">
        <authorList>
            <consortium name="Ensembl"/>
        </authorList>
    </citation>
    <scope>IDENTIFICATION</scope>
    <source>
        <strain evidence="4">HSOK</strain>
    </source>
</reference>
<dbReference type="Gene3D" id="2.60.40.10">
    <property type="entry name" value="Immunoglobulins"/>
    <property type="match status" value="1"/>
</dbReference>
<keyword evidence="1" id="KW-0732">Signal</keyword>
<evidence type="ECO:0000313" key="5">
    <source>
        <dbReference type="Proteomes" id="UP000265200"/>
    </source>
</evidence>
<dbReference type="InterPro" id="IPR013783">
    <property type="entry name" value="Ig-like_fold"/>
</dbReference>
<dbReference type="Proteomes" id="UP000265200">
    <property type="component" value="Chromosome 22"/>
</dbReference>
<dbReference type="PANTHER" id="PTHR23268:SF102">
    <property type="entry name" value="IMMUNOGLOBULIN V-SET DOMAIN-CONTAINING PROTEIN"/>
    <property type="match status" value="1"/>
</dbReference>
<dbReference type="GO" id="GO:0002376">
    <property type="term" value="P:immune system process"/>
    <property type="evidence" value="ECO:0007669"/>
    <property type="project" value="UniProtKB-KW"/>
</dbReference>
<accession>A0A3P9IM96</accession>
<dbReference type="InterPro" id="IPR003599">
    <property type="entry name" value="Ig_sub"/>
</dbReference>
<proteinExistence type="predicted"/>
<reference key="1">
    <citation type="journal article" date="2007" name="Nature">
        <title>The medaka draft genome and insights into vertebrate genome evolution.</title>
        <authorList>
            <person name="Kasahara M."/>
            <person name="Naruse K."/>
            <person name="Sasaki S."/>
            <person name="Nakatani Y."/>
            <person name="Qu W."/>
            <person name="Ahsan B."/>
            <person name="Yamada T."/>
            <person name="Nagayasu Y."/>
            <person name="Doi K."/>
            <person name="Kasai Y."/>
            <person name="Jindo T."/>
            <person name="Kobayashi D."/>
            <person name="Shimada A."/>
            <person name="Toyoda A."/>
            <person name="Kuroki Y."/>
            <person name="Fujiyama A."/>
            <person name="Sasaki T."/>
            <person name="Shimizu A."/>
            <person name="Asakawa S."/>
            <person name="Shimizu N."/>
            <person name="Hashimoto S."/>
            <person name="Yang J."/>
            <person name="Lee Y."/>
            <person name="Matsushima K."/>
            <person name="Sugano S."/>
            <person name="Sakaizumi M."/>
            <person name="Narita T."/>
            <person name="Ohishi K."/>
            <person name="Haga S."/>
            <person name="Ohta F."/>
            <person name="Nomoto H."/>
            <person name="Nogata K."/>
            <person name="Morishita T."/>
            <person name="Endo T."/>
            <person name="Shin-I T."/>
            <person name="Takeda H."/>
            <person name="Morishita S."/>
            <person name="Kohara Y."/>
        </authorList>
    </citation>
    <scope>NUCLEOTIDE SEQUENCE [LARGE SCALE GENOMIC DNA]</scope>
    <source>
        <strain>Hd-rR</strain>
    </source>
</reference>
<protein>
    <recommendedName>
        <fullName evidence="3">Ig-like domain-containing protein</fullName>
    </recommendedName>
</protein>
<dbReference type="AlphaFoldDB" id="A0A3P9IM96"/>
<dbReference type="SMART" id="SM00406">
    <property type="entry name" value="IGv"/>
    <property type="match status" value="1"/>
</dbReference>